<feature type="region of interest" description="Disordered" evidence="4">
    <location>
        <begin position="1"/>
        <end position="31"/>
    </location>
</feature>
<keyword evidence="2" id="KW-0963">Cytoplasm</keyword>
<name>A0ABR0M8V3_9PEZI</name>
<dbReference type="EMBL" id="JAVRRA010000007">
    <property type="protein sequence ID" value="KAK5296662.1"/>
    <property type="molecule type" value="Genomic_DNA"/>
</dbReference>
<feature type="compositionally biased region" description="Polar residues" evidence="4">
    <location>
        <begin position="247"/>
        <end position="267"/>
    </location>
</feature>
<feature type="coiled-coil region" evidence="3">
    <location>
        <begin position="135"/>
        <end position="197"/>
    </location>
</feature>
<feature type="region of interest" description="Disordered" evidence="4">
    <location>
        <begin position="433"/>
        <end position="454"/>
    </location>
</feature>
<sequence length="959" mass="104808">MDCSLDSLNGSYRTASNNNKGPDPTPQSDYLHERLEERRAQSLRSFKLRKSDVLPNRGRDDDIFLPDDEESTRRRNRRWARTQTRQESTRRLKSMGAREMDEYVNRLSKENFDLKAELFLRRERMSKMDEQLQMMGETLAGLNRLREEKKELEEENGQLLKEMKQRNEEIERRDRAVDEAVARIVELENQMARIQEATAYTRPSTAQADTGYCGSETQDPVPPLSPPNIPDLHKVRSSTDRAPGLPTSCSTRSNNNLTAPSHNNETSARMPAFLSDKKSSMSALRSLYLDADKQLKSVTSFTSLVSRPDSKLDDGSVPDVDVLNSPRLSVLSESSFMSMYSRRVGDFDVDHENGTVQEVDEREEGLTAVDGQRDSAKQKSSARVNQWVEERVTASTPSKSNHLSRPLETSPQRHGKSHSNQVQPQFMSLNDTVQQSRPHLAPAMESPAAQGSPREDISAYITQTSADKKKPRTPILGSSVFSDSFFPPTPDSVSTRMLRTSRSSILDSKSLLDITPASARGYESLIPNASVPLYVSSNDRVQKKSDPDHSRPRSNPYHITRRIGSLEDGIDSDTEDDDQSTAIHAGFGADYAGFPTGTSIAEGTPSRFQYGALRHISPPAADMMFKGEGIDEVPSTRKLGHVQSLYLPPNSPQPNSSAARKPSLSRAETSPTFTQLSRSTTSADDPTLRPYACRSRQQSPNPSEPSTAVSGSPSSGNLNPHVPHLASASPSSHKPSLSQRTQQLFRRMSGSGRTVDSPPPTKPAATASSISSASSTTSEHARVFTPSSDHSLSSQQQQRHPRHHQQQIRPSMQPRADTWQTIDSVVSCPMDDGIYTQRNAPNTGSARAVSSTGTTGPRGRKNSTAISGANGPPTGTIALATTASRAPNPFSRTSSLRARTRGGSASAGLNSTGSGKRASIGSDRERSGSAAATAAGAAWQGQGQGQTQGQGQGQRRAWR</sequence>
<feature type="compositionally biased region" description="Polar residues" evidence="4">
    <location>
        <begin position="666"/>
        <end position="684"/>
    </location>
</feature>
<gene>
    <name evidence="6" type="ORF">LTR16_000333</name>
</gene>
<feature type="compositionally biased region" description="Low complexity" evidence="4">
    <location>
        <begin position="643"/>
        <end position="657"/>
    </location>
</feature>
<feature type="region of interest" description="Disordered" evidence="4">
    <location>
        <begin position="830"/>
        <end position="959"/>
    </location>
</feature>
<reference evidence="6 7" key="1">
    <citation type="submission" date="2023-08" db="EMBL/GenBank/DDBJ databases">
        <title>Black Yeasts Isolated from many extreme environments.</title>
        <authorList>
            <person name="Coleine C."/>
            <person name="Stajich J.E."/>
            <person name="Selbmann L."/>
        </authorList>
    </citation>
    <scope>NUCLEOTIDE SEQUENCE [LARGE SCALE GENOMIC DNA]</scope>
    <source>
        <strain evidence="6 7">CCFEE 536</strain>
    </source>
</reference>
<keyword evidence="3" id="KW-0175">Coiled coil</keyword>
<feature type="compositionally biased region" description="Low complexity" evidence="4">
    <location>
        <begin position="928"/>
        <end position="941"/>
    </location>
</feature>
<feature type="region of interest" description="Disordered" evidence="4">
    <location>
        <begin position="200"/>
        <end position="222"/>
    </location>
</feature>
<evidence type="ECO:0000256" key="1">
    <source>
        <dbReference type="ARBA" id="ARBA00004496"/>
    </source>
</evidence>
<dbReference type="Proteomes" id="UP001357485">
    <property type="component" value="Unassembled WGS sequence"/>
</dbReference>
<evidence type="ECO:0000259" key="5">
    <source>
        <dbReference type="Pfam" id="PF07989"/>
    </source>
</evidence>
<feature type="compositionally biased region" description="Gly residues" evidence="4">
    <location>
        <begin position="942"/>
        <end position="952"/>
    </location>
</feature>
<evidence type="ECO:0000256" key="3">
    <source>
        <dbReference type="SAM" id="Coils"/>
    </source>
</evidence>
<proteinExistence type="predicted"/>
<dbReference type="Pfam" id="PF07989">
    <property type="entry name" value="Cnn_1N"/>
    <property type="match status" value="1"/>
</dbReference>
<protein>
    <recommendedName>
        <fullName evidence="5">Centrosomin N-terminal motif 1 domain-containing protein</fullName>
    </recommendedName>
</protein>
<evidence type="ECO:0000313" key="6">
    <source>
        <dbReference type="EMBL" id="KAK5296662.1"/>
    </source>
</evidence>
<feature type="compositionally biased region" description="Polar residues" evidence="4">
    <location>
        <begin position="695"/>
        <end position="718"/>
    </location>
</feature>
<feature type="domain" description="Centrosomin N-terminal motif 1" evidence="5">
    <location>
        <begin position="98"/>
        <end position="181"/>
    </location>
</feature>
<keyword evidence="7" id="KW-1185">Reference proteome</keyword>
<feature type="compositionally biased region" description="Polar residues" evidence="4">
    <location>
        <begin position="879"/>
        <end position="897"/>
    </location>
</feature>
<feature type="compositionally biased region" description="Low complexity" evidence="4">
    <location>
        <begin position="786"/>
        <end position="798"/>
    </location>
</feature>
<feature type="compositionally biased region" description="Polar residues" evidence="4">
    <location>
        <begin position="1"/>
        <end position="20"/>
    </location>
</feature>
<evidence type="ECO:0000313" key="7">
    <source>
        <dbReference type="Proteomes" id="UP001357485"/>
    </source>
</evidence>
<evidence type="ECO:0000256" key="2">
    <source>
        <dbReference type="ARBA" id="ARBA00022490"/>
    </source>
</evidence>
<comment type="caution">
    <text evidence="6">The sequence shown here is derived from an EMBL/GenBank/DDBJ whole genome shotgun (WGS) entry which is preliminary data.</text>
</comment>
<feature type="compositionally biased region" description="Low complexity" evidence="4">
    <location>
        <begin position="763"/>
        <end position="778"/>
    </location>
</feature>
<evidence type="ECO:0000256" key="4">
    <source>
        <dbReference type="SAM" id="MobiDB-lite"/>
    </source>
</evidence>
<feature type="compositionally biased region" description="Polar residues" evidence="4">
    <location>
        <begin position="836"/>
        <end position="855"/>
    </location>
</feature>
<dbReference type="InterPro" id="IPR012943">
    <property type="entry name" value="Cnn_1N"/>
</dbReference>
<feature type="region of interest" description="Disordered" evidence="4">
    <location>
        <begin position="57"/>
        <end position="92"/>
    </location>
</feature>
<accession>A0ABR0M8V3</accession>
<organism evidence="6 7">
    <name type="scientific">Cryomyces antarcticus</name>
    <dbReference type="NCBI Taxonomy" id="329879"/>
    <lineage>
        <taxon>Eukaryota</taxon>
        <taxon>Fungi</taxon>
        <taxon>Dikarya</taxon>
        <taxon>Ascomycota</taxon>
        <taxon>Pezizomycotina</taxon>
        <taxon>Dothideomycetes</taxon>
        <taxon>Dothideomycetes incertae sedis</taxon>
        <taxon>Cryomyces</taxon>
    </lineage>
</organism>
<feature type="compositionally biased region" description="Polar residues" evidence="4">
    <location>
        <begin position="393"/>
        <end position="421"/>
    </location>
</feature>
<comment type="subcellular location">
    <subcellularLocation>
        <location evidence="1">Cytoplasm</location>
    </subcellularLocation>
</comment>
<feature type="region of interest" description="Disordered" evidence="4">
    <location>
        <begin position="359"/>
        <end position="421"/>
    </location>
</feature>
<feature type="region of interest" description="Disordered" evidence="4">
    <location>
        <begin position="235"/>
        <end position="268"/>
    </location>
</feature>
<feature type="compositionally biased region" description="Low complexity" evidence="4">
    <location>
        <begin position="724"/>
        <end position="738"/>
    </location>
</feature>
<feature type="region of interest" description="Disordered" evidence="4">
    <location>
        <begin position="643"/>
        <end position="816"/>
    </location>
</feature>